<evidence type="ECO:0000256" key="4">
    <source>
        <dbReference type="SAM" id="MobiDB-lite"/>
    </source>
</evidence>
<dbReference type="Pfam" id="PF01535">
    <property type="entry name" value="PPR"/>
    <property type="match status" value="3"/>
</dbReference>
<feature type="repeat" description="PPR" evidence="3">
    <location>
        <begin position="699"/>
        <end position="733"/>
    </location>
</feature>
<dbReference type="InterPro" id="IPR033443">
    <property type="entry name" value="PROP1-like_PPR_dom"/>
</dbReference>
<feature type="repeat" description="PPR" evidence="3">
    <location>
        <begin position="979"/>
        <end position="1013"/>
    </location>
</feature>
<feature type="repeat" description="PPR" evidence="3">
    <location>
        <begin position="804"/>
        <end position="838"/>
    </location>
</feature>
<feature type="compositionally biased region" description="Basic and acidic residues" evidence="4">
    <location>
        <begin position="368"/>
        <end position="390"/>
    </location>
</feature>
<evidence type="ECO:0000313" key="6">
    <source>
        <dbReference type="EMBL" id="KAL2623603.1"/>
    </source>
</evidence>
<feature type="repeat" description="PPR" evidence="3">
    <location>
        <begin position="1049"/>
        <end position="1083"/>
    </location>
</feature>
<organism evidence="6 7">
    <name type="scientific">Riccia fluitans</name>
    <dbReference type="NCBI Taxonomy" id="41844"/>
    <lineage>
        <taxon>Eukaryota</taxon>
        <taxon>Viridiplantae</taxon>
        <taxon>Streptophyta</taxon>
        <taxon>Embryophyta</taxon>
        <taxon>Marchantiophyta</taxon>
        <taxon>Marchantiopsida</taxon>
        <taxon>Marchantiidae</taxon>
        <taxon>Marchantiales</taxon>
        <taxon>Ricciaceae</taxon>
        <taxon>Riccia</taxon>
    </lineage>
</organism>
<evidence type="ECO:0000256" key="1">
    <source>
        <dbReference type="ARBA" id="ARBA00007626"/>
    </source>
</evidence>
<feature type="region of interest" description="Disordered" evidence="4">
    <location>
        <begin position="368"/>
        <end position="398"/>
    </location>
</feature>
<dbReference type="InterPro" id="IPR002885">
    <property type="entry name" value="PPR_rpt"/>
</dbReference>
<feature type="repeat" description="PPR" evidence="3">
    <location>
        <begin position="594"/>
        <end position="628"/>
    </location>
</feature>
<feature type="repeat" description="PPR" evidence="3">
    <location>
        <begin position="839"/>
        <end position="873"/>
    </location>
</feature>
<comment type="caution">
    <text evidence="6">The sequence shown here is derived from an EMBL/GenBank/DDBJ whole genome shotgun (WGS) entry which is preliminary data.</text>
</comment>
<feature type="repeat" description="PPR" evidence="3">
    <location>
        <begin position="558"/>
        <end position="593"/>
    </location>
</feature>
<dbReference type="PANTHER" id="PTHR47447">
    <property type="entry name" value="OS03G0856100 PROTEIN"/>
    <property type="match status" value="1"/>
</dbReference>
<accession>A0ABD1YA28</accession>
<name>A0ABD1YA28_9MARC</name>
<feature type="region of interest" description="Disordered" evidence="4">
    <location>
        <begin position="297"/>
        <end position="317"/>
    </location>
</feature>
<dbReference type="Gene3D" id="1.25.40.10">
    <property type="entry name" value="Tetratricopeptide repeat domain"/>
    <property type="match status" value="6"/>
</dbReference>
<evidence type="ECO:0000256" key="2">
    <source>
        <dbReference type="ARBA" id="ARBA00022737"/>
    </source>
</evidence>
<dbReference type="Proteomes" id="UP001605036">
    <property type="component" value="Unassembled WGS sequence"/>
</dbReference>
<dbReference type="InterPro" id="IPR011990">
    <property type="entry name" value="TPR-like_helical_dom_sf"/>
</dbReference>
<dbReference type="EMBL" id="JBHFFA010000006">
    <property type="protein sequence ID" value="KAL2623603.1"/>
    <property type="molecule type" value="Genomic_DNA"/>
</dbReference>
<gene>
    <name evidence="6" type="ORF">R1flu_003808</name>
</gene>
<evidence type="ECO:0000256" key="3">
    <source>
        <dbReference type="PROSITE-ProRule" id="PRU00708"/>
    </source>
</evidence>
<keyword evidence="7" id="KW-1185">Reference proteome</keyword>
<keyword evidence="2" id="KW-0677">Repeat</keyword>
<evidence type="ECO:0000259" key="5">
    <source>
        <dbReference type="Pfam" id="PF17177"/>
    </source>
</evidence>
<feature type="repeat" description="PPR" evidence="3">
    <location>
        <begin position="769"/>
        <end position="803"/>
    </location>
</feature>
<dbReference type="NCBIfam" id="TIGR00756">
    <property type="entry name" value="PPR"/>
    <property type="match status" value="11"/>
</dbReference>
<dbReference type="Pfam" id="PF13812">
    <property type="entry name" value="PPR_3"/>
    <property type="match status" value="1"/>
</dbReference>
<feature type="domain" description="PROP1-like PPR" evidence="5">
    <location>
        <begin position="888"/>
        <end position="1033"/>
    </location>
</feature>
<feature type="repeat" description="PPR" evidence="3">
    <location>
        <begin position="523"/>
        <end position="557"/>
    </location>
</feature>
<dbReference type="PANTHER" id="PTHR47447:SF26">
    <property type="entry name" value="CHLOROPLAST RNA SPLICING4"/>
    <property type="match status" value="1"/>
</dbReference>
<evidence type="ECO:0000313" key="7">
    <source>
        <dbReference type="Proteomes" id="UP001605036"/>
    </source>
</evidence>
<comment type="similarity">
    <text evidence="1">Belongs to the PPR family. P subfamily.</text>
</comment>
<feature type="region of interest" description="Disordered" evidence="4">
    <location>
        <begin position="332"/>
        <end position="354"/>
    </location>
</feature>
<dbReference type="Pfam" id="PF17177">
    <property type="entry name" value="PPR_long"/>
    <property type="match status" value="1"/>
</dbReference>
<sequence>MYRVAEQWSSAACVPPSPFSQDAWQQRQQLGGHSCLVGLEIRRQSLTSSLVIQEIDGFSRHVSIQKFDDFNHTASVIGGVQSSRHLWRSFVNCSLRSSRVEIFRPVNCKYIRSLNSSSSPSVSGTLHRDRSEAHEKFSSISTGEGGLVLEDGTHVTEDAEECFSKGGNVEFHRPPQLQASLISNSTSSVVYGDRNDGKDEGYMRTFSRGGGGGTLGSAGKNSWSGGNFLSFPFVMTPSVILDGKSHSGLTRFQVSRNGIFGGGALSLRRSLSLSVSATAESVPDTSVENDDVQIALPTDTVPSSSSIPKMRKPKSMPDLQTVDDLRVQINGRRSGADPWFPKSQENSESSKKFRDSIMKKTIQRLKSEVDKSNRKLEESTTRGQFHDNNRRPVFGVGGKSRTVVPRRQVREALESLGQTATVDSVLQALDRISSTKGIANLMEQFKGELTTQDLKQILTELGTSPERNWAKALQVFDWIHTSSGYKVDLAMYHTMLLLLGKAKKMDIAESMFERMQQDGLTPGLYEYTALVAGHVRSGNLHKGIATLDGMKAAGIRPSVSTYNVLVDGCLKVPKGFEIANSLLQRMKRDKTSPDRVTFTTMIIVYSRKGHHKEAITLFREMVQQKIYPDILTYNAVLNAYGKLGDVQGMLQVHQSMLAQQVDPDTVTFNIIFSALGRAGRTKDVVRIYRHMRKIGVTPDVTTCSILVSAYGKAREWVELDSLLAEMESLGLQPDLAVYNSLISIYGKAGRFEQVDLLTKSLSSSGTAFDLITYNTLIDVYGKGGRLSDVIKWFSDMRRREVKPDVRTFNALVHAYGRASQYDGVREVLDLFRSDGSKPDLVFYHTVLFMFGKGGKYNDAWRVIDDMKAEGYTLSLEIYNSLLLVFGRSDPEEAMKVFNDMVESGVFPSSNTFKVLIEVYARKGKVDECLSIYRTSTKYLSDPVNESVLSSLFGACCNTRRTEEAEAVLSQLEKKKLSISVTCFNWLILGYGRQGDWVKAEQVLNKMRSQRLVPNSQSYTFLLEAYSLCGLQEKAEVLSRKMEQEGNLNSISACNALLRFYVRSGQPRAALEVFEDLMTGRIGKLNQSSYIGLISAYGGDEAVDEKIWDHIRSLEASQIETVYGIYTALLGAIPKCRSFKEAQQFVAALVRLDCPSEISCILCETVSNGIEEEVLWVNLAGVFKTIERNGFNLETQRSFLNALIDALWWFGWELRALRVVKMGMDSGIFGKVFSWGRSSGWTVDMRYASAGAAQILLLIWIAQMRKLVLNGEKPSSSVKIHVAERWQLVVGENKSAREALDAHLTDLGAPFPALAWQMEVEASANAVEAWLREDHLDKKLFFADSASEPTVRL</sequence>
<reference evidence="6 7" key="1">
    <citation type="submission" date="2024-09" db="EMBL/GenBank/DDBJ databases">
        <title>Chromosome-scale assembly of Riccia fluitans.</title>
        <authorList>
            <person name="Paukszto L."/>
            <person name="Sawicki J."/>
            <person name="Karawczyk K."/>
            <person name="Piernik-Szablinska J."/>
            <person name="Szczecinska M."/>
            <person name="Mazdziarz M."/>
        </authorList>
    </citation>
    <scope>NUCLEOTIDE SEQUENCE [LARGE SCALE GENOMIC DNA]</scope>
    <source>
        <strain evidence="6">Rf_01</strain>
        <tissue evidence="6">Aerial parts of the thallus</tissue>
    </source>
</reference>
<feature type="repeat" description="PPR" evidence="3">
    <location>
        <begin position="488"/>
        <end position="522"/>
    </location>
</feature>
<feature type="repeat" description="PPR" evidence="3">
    <location>
        <begin position="874"/>
        <end position="907"/>
    </location>
</feature>
<proteinExistence type="inferred from homology"/>
<dbReference type="PROSITE" id="PS51375">
    <property type="entry name" value="PPR"/>
    <property type="match status" value="15"/>
</dbReference>
<feature type="repeat" description="PPR" evidence="3">
    <location>
        <begin position="664"/>
        <end position="698"/>
    </location>
</feature>
<feature type="repeat" description="PPR" evidence="3">
    <location>
        <begin position="629"/>
        <end position="663"/>
    </location>
</feature>
<feature type="repeat" description="PPR" evidence="3">
    <location>
        <begin position="734"/>
        <end position="768"/>
    </location>
</feature>
<protein>
    <recommendedName>
        <fullName evidence="5">PROP1-like PPR domain-containing protein</fullName>
    </recommendedName>
</protein>
<feature type="repeat" description="PPR" evidence="3">
    <location>
        <begin position="944"/>
        <end position="978"/>
    </location>
</feature>
<dbReference type="Pfam" id="PF13041">
    <property type="entry name" value="PPR_2"/>
    <property type="match status" value="3"/>
</dbReference>